<evidence type="ECO:0000259" key="2">
    <source>
        <dbReference type="Pfam" id="PF13257"/>
    </source>
</evidence>
<reference evidence="3 4" key="1">
    <citation type="journal article" date="2018" name="PLoS Pathog.">
        <title>Evolution of structural diversity of trichothecenes, a family of toxins produced by plant pathogenic and entomopathogenic fungi.</title>
        <authorList>
            <person name="Proctor R.H."/>
            <person name="McCormick S.P."/>
            <person name="Kim H.S."/>
            <person name="Cardoza R.E."/>
            <person name="Stanley A.M."/>
            <person name="Lindo L."/>
            <person name="Kelly A."/>
            <person name="Brown D.W."/>
            <person name="Lee T."/>
            <person name="Vaughan M.M."/>
            <person name="Alexander N.J."/>
            <person name="Busman M."/>
            <person name="Gutierrez S."/>
        </authorList>
    </citation>
    <scope>NUCLEOTIDE SEQUENCE [LARGE SCALE GENOMIC DNA]</scope>
    <source>
        <strain evidence="3 4">NRRL 13405</strain>
    </source>
</reference>
<feature type="region of interest" description="Disordered" evidence="1">
    <location>
        <begin position="153"/>
        <end position="235"/>
    </location>
</feature>
<proteinExistence type="predicted"/>
<feature type="region of interest" description="Disordered" evidence="1">
    <location>
        <begin position="276"/>
        <end position="334"/>
    </location>
</feature>
<dbReference type="Proteomes" id="UP000265631">
    <property type="component" value="Unassembled WGS sequence"/>
</dbReference>
<feature type="compositionally biased region" description="Polar residues" evidence="1">
    <location>
        <begin position="188"/>
        <end position="202"/>
    </location>
</feature>
<protein>
    <recommendedName>
        <fullName evidence="2">DUF4048 domain-containing protein</fullName>
    </recommendedName>
</protein>
<evidence type="ECO:0000256" key="1">
    <source>
        <dbReference type="SAM" id="MobiDB-lite"/>
    </source>
</evidence>
<accession>A0A395MFQ5</accession>
<keyword evidence="4" id="KW-1185">Reference proteome</keyword>
<feature type="domain" description="DUF4048" evidence="2">
    <location>
        <begin position="335"/>
        <end position="538"/>
    </location>
</feature>
<sequence length="626" mass="69593">MPGFLFRLCFVHRCSFTLFDDHRRLTQTQAAFAVSVVVTAARLRRRRAQRAQAIHLHKRRRVLGLHSLLYNSSSNIHTDTLTLNLNLNPYELMDMALQQQAIRRRYSVADRLPADLVIPTTSNSISETAPDSTISSITTTAVAASVDPRYVPARTHNRHGSMSSVAGIPPPPQRDETISYRRGHTRAKSSVSSMNRQVNRLSLTLPIAPPTSDPSRPTPTSAMSSVPPTPIDSTVASPAEANGFIIAIAAQERRVLELREELSRAEAELTSLKKRWTSQEKKGDSIPIEAYRSPVLPSDDDGSSVRRSAESDRRKLLQQTGATTPNRRRVLRGGHTRTLSLLSPAKPDAGFSLYQDRDHEHEQVKLPSIERRTAQLTNPHLNKRASWQPRTQQNVPGAAQIVEDFKLGLKAFVEDIRQITVGDEPINGQPVQSNSVSDRSETSRAQDTIRPNRPLRPKVSTVFEPPHNNSETSDLSEAKVSTSTTASKRRPEMPPRSKTKSKNKSFSWQPLGFDSMDDNDWSNWESPASSSKTSRWSGSTIGSNGLDDMSATSDEGEPEESPSKKKSTGYETPLLSPKLEELLPNIVNQFSPSNLKRTATNLMDEWEKSLTDPNYPHQSQAQENTA</sequence>
<dbReference type="InterPro" id="IPR025122">
    <property type="entry name" value="DUF4048"/>
</dbReference>
<dbReference type="AlphaFoldDB" id="A0A395MFQ5"/>
<evidence type="ECO:0000313" key="4">
    <source>
        <dbReference type="Proteomes" id="UP000265631"/>
    </source>
</evidence>
<feature type="region of interest" description="Disordered" evidence="1">
    <location>
        <begin position="423"/>
        <end position="577"/>
    </location>
</feature>
<feature type="compositionally biased region" description="Polar residues" evidence="1">
    <location>
        <begin position="222"/>
        <end position="235"/>
    </location>
</feature>
<gene>
    <name evidence="3" type="ORF">FIE12Z_8994</name>
</gene>
<feature type="compositionally biased region" description="Basic and acidic residues" evidence="1">
    <location>
        <begin position="303"/>
        <end position="315"/>
    </location>
</feature>
<feature type="region of interest" description="Disordered" evidence="1">
    <location>
        <begin position="604"/>
        <end position="626"/>
    </location>
</feature>
<dbReference type="EMBL" id="PXXK01000285">
    <property type="protein sequence ID" value="RFN46748.1"/>
    <property type="molecule type" value="Genomic_DNA"/>
</dbReference>
<organism evidence="3 4">
    <name type="scientific">Fusarium flagelliforme</name>
    <dbReference type="NCBI Taxonomy" id="2675880"/>
    <lineage>
        <taxon>Eukaryota</taxon>
        <taxon>Fungi</taxon>
        <taxon>Dikarya</taxon>
        <taxon>Ascomycota</taxon>
        <taxon>Pezizomycotina</taxon>
        <taxon>Sordariomycetes</taxon>
        <taxon>Hypocreomycetidae</taxon>
        <taxon>Hypocreales</taxon>
        <taxon>Nectriaceae</taxon>
        <taxon>Fusarium</taxon>
        <taxon>Fusarium incarnatum-equiseti species complex</taxon>
    </lineage>
</organism>
<evidence type="ECO:0000313" key="3">
    <source>
        <dbReference type="EMBL" id="RFN46748.1"/>
    </source>
</evidence>
<name>A0A395MFQ5_9HYPO</name>
<feature type="compositionally biased region" description="Polar residues" evidence="1">
    <location>
        <begin position="467"/>
        <end position="486"/>
    </location>
</feature>
<dbReference type="Pfam" id="PF13257">
    <property type="entry name" value="DUF4048"/>
    <property type="match status" value="1"/>
</dbReference>
<feature type="compositionally biased region" description="Low complexity" evidence="1">
    <location>
        <begin position="529"/>
        <end position="539"/>
    </location>
</feature>
<comment type="caution">
    <text evidence="3">The sequence shown here is derived from an EMBL/GenBank/DDBJ whole genome shotgun (WGS) entry which is preliminary data.</text>
</comment>
<feature type="compositionally biased region" description="Polar residues" evidence="1">
    <location>
        <begin position="616"/>
        <end position="626"/>
    </location>
</feature>